<evidence type="ECO:0000313" key="1">
    <source>
        <dbReference type="EMBL" id="KAK8980252.1"/>
    </source>
</evidence>
<dbReference type="Proteomes" id="UP001396334">
    <property type="component" value="Unassembled WGS sequence"/>
</dbReference>
<sequence length="69" mass="7976">MNQNLASSSLPSCYGHFNFTVQIYDPRPQLSWMISIKWRTTQNVSLRVSNGARGHADQENFELLVDEFE</sequence>
<dbReference type="EMBL" id="JBBPBN010000097">
    <property type="protein sequence ID" value="KAK8980252.1"/>
    <property type="molecule type" value="Genomic_DNA"/>
</dbReference>
<organism evidence="1 2">
    <name type="scientific">Hibiscus sabdariffa</name>
    <name type="common">roselle</name>
    <dbReference type="NCBI Taxonomy" id="183260"/>
    <lineage>
        <taxon>Eukaryota</taxon>
        <taxon>Viridiplantae</taxon>
        <taxon>Streptophyta</taxon>
        <taxon>Embryophyta</taxon>
        <taxon>Tracheophyta</taxon>
        <taxon>Spermatophyta</taxon>
        <taxon>Magnoliopsida</taxon>
        <taxon>eudicotyledons</taxon>
        <taxon>Gunneridae</taxon>
        <taxon>Pentapetalae</taxon>
        <taxon>rosids</taxon>
        <taxon>malvids</taxon>
        <taxon>Malvales</taxon>
        <taxon>Malvaceae</taxon>
        <taxon>Malvoideae</taxon>
        <taxon>Hibiscus</taxon>
    </lineage>
</organism>
<keyword evidence="2" id="KW-1185">Reference proteome</keyword>
<proteinExistence type="predicted"/>
<reference evidence="1 2" key="1">
    <citation type="journal article" date="2024" name="G3 (Bethesda)">
        <title>Genome assembly of Hibiscus sabdariffa L. provides insights into metabolisms of medicinal natural products.</title>
        <authorList>
            <person name="Kim T."/>
        </authorList>
    </citation>
    <scope>NUCLEOTIDE SEQUENCE [LARGE SCALE GENOMIC DNA]</scope>
    <source>
        <strain evidence="1">TK-2024</strain>
        <tissue evidence="1">Old leaves</tissue>
    </source>
</reference>
<comment type="caution">
    <text evidence="1">The sequence shown here is derived from an EMBL/GenBank/DDBJ whole genome shotgun (WGS) entry which is preliminary data.</text>
</comment>
<evidence type="ECO:0000313" key="2">
    <source>
        <dbReference type="Proteomes" id="UP001396334"/>
    </source>
</evidence>
<name>A0ABR2NW95_9ROSI</name>
<accession>A0ABR2NW95</accession>
<protein>
    <submittedName>
        <fullName evidence="1">Uncharacterized protein</fullName>
    </submittedName>
</protein>
<gene>
    <name evidence="1" type="ORF">V6N11_061466</name>
</gene>